<evidence type="ECO:0000259" key="5">
    <source>
        <dbReference type="PROSITE" id="PS50089"/>
    </source>
</evidence>
<dbReference type="Pfam" id="PF13639">
    <property type="entry name" value="zf-RING_2"/>
    <property type="match status" value="1"/>
</dbReference>
<dbReference type="Proteomes" id="UP001174909">
    <property type="component" value="Unassembled WGS sequence"/>
</dbReference>
<dbReference type="Pfam" id="PF24905">
    <property type="entry name" value="TTC3_9th"/>
    <property type="match status" value="1"/>
</dbReference>
<dbReference type="GO" id="GO:0008270">
    <property type="term" value="F:zinc ion binding"/>
    <property type="evidence" value="ECO:0007669"/>
    <property type="project" value="UniProtKB-KW"/>
</dbReference>
<dbReference type="EMBL" id="CASHTH010000574">
    <property type="protein sequence ID" value="CAI8004997.1"/>
    <property type="molecule type" value="Genomic_DNA"/>
</dbReference>
<feature type="non-terminal residue" evidence="6">
    <location>
        <position position="157"/>
    </location>
</feature>
<comment type="caution">
    <text evidence="6">The sequence shown here is derived from an EMBL/GenBank/DDBJ whole genome shotgun (WGS) entry which is preliminary data.</text>
</comment>
<reference evidence="6" key="1">
    <citation type="submission" date="2023-03" db="EMBL/GenBank/DDBJ databases">
        <authorList>
            <person name="Steffen K."/>
            <person name="Cardenas P."/>
        </authorList>
    </citation>
    <scope>NUCLEOTIDE SEQUENCE</scope>
</reference>
<proteinExistence type="predicted"/>
<evidence type="ECO:0000313" key="6">
    <source>
        <dbReference type="EMBL" id="CAI8004997.1"/>
    </source>
</evidence>
<dbReference type="SMART" id="SM00184">
    <property type="entry name" value="RING"/>
    <property type="match status" value="1"/>
</dbReference>
<evidence type="ECO:0000256" key="3">
    <source>
        <dbReference type="PROSITE-ProRule" id="PRU00175"/>
    </source>
</evidence>
<dbReference type="EMBL" id="CASHTH010000574">
    <property type="protein sequence ID" value="CAI8004999.1"/>
    <property type="molecule type" value="Genomic_DNA"/>
</dbReference>
<organism evidence="6 7">
    <name type="scientific">Geodia barretti</name>
    <name type="common">Barrett's horny sponge</name>
    <dbReference type="NCBI Taxonomy" id="519541"/>
    <lineage>
        <taxon>Eukaryota</taxon>
        <taxon>Metazoa</taxon>
        <taxon>Porifera</taxon>
        <taxon>Demospongiae</taxon>
        <taxon>Heteroscleromorpha</taxon>
        <taxon>Tetractinellida</taxon>
        <taxon>Astrophorina</taxon>
        <taxon>Geodiidae</taxon>
        <taxon>Geodia</taxon>
    </lineage>
</organism>
<dbReference type="SUPFAM" id="SSF57850">
    <property type="entry name" value="RING/U-box"/>
    <property type="match status" value="1"/>
</dbReference>
<name>A0AA35W207_GEOBA</name>
<gene>
    <name evidence="6" type="ORF">GBAR_LOCUS4051</name>
</gene>
<dbReference type="InterPro" id="IPR001841">
    <property type="entry name" value="Znf_RING"/>
</dbReference>
<keyword evidence="1 3" id="KW-0863">Zinc-finger</keyword>
<evidence type="ECO:0000256" key="2">
    <source>
        <dbReference type="ARBA" id="ARBA00022833"/>
    </source>
</evidence>
<keyword evidence="7" id="KW-1185">Reference proteome</keyword>
<evidence type="ECO:0000256" key="4">
    <source>
        <dbReference type="SAM" id="MobiDB-lite"/>
    </source>
</evidence>
<sequence>SSYYTGAPKTLHLPYFPPIICQHREDFKLILREVRRNNNNTLSGLSLDSIADQVRSIIETRERNKPGGAESGSKGKPCPPLPPVAQAPPPIHTSAEYTDEWSCVICYEDMDSSDSSRLMCGHRFHTECIKSWFKEQNTCPTCRNYALLPDEYPFLSH</sequence>
<dbReference type="PANTHER" id="PTHR17550">
    <property type="entry name" value="E3 UBIQUITIN-PROTEIN LIGASE TTC3"/>
    <property type="match status" value="1"/>
</dbReference>
<dbReference type="Gene3D" id="3.30.40.10">
    <property type="entry name" value="Zinc/RING finger domain, C3HC4 (zinc finger)"/>
    <property type="match status" value="1"/>
</dbReference>
<dbReference type="InterPro" id="IPR013083">
    <property type="entry name" value="Znf_RING/FYVE/PHD"/>
</dbReference>
<keyword evidence="2" id="KW-0862">Zinc</keyword>
<dbReference type="PANTHER" id="PTHR17550:SF4">
    <property type="entry name" value="E3 UBIQUITIN-PROTEIN LIGASE TTC3"/>
    <property type="match status" value="1"/>
</dbReference>
<accession>A0AA35W207</accession>
<feature type="compositionally biased region" description="Pro residues" evidence="4">
    <location>
        <begin position="77"/>
        <end position="91"/>
    </location>
</feature>
<dbReference type="AlphaFoldDB" id="A0AA35W207"/>
<dbReference type="InterPro" id="IPR056870">
    <property type="entry name" value="TTC3/DZIP3/RBM44-like_helical"/>
</dbReference>
<evidence type="ECO:0000256" key="1">
    <source>
        <dbReference type="ARBA" id="ARBA00022771"/>
    </source>
</evidence>
<evidence type="ECO:0000313" key="7">
    <source>
        <dbReference type="Proteomes" id="UP001174909"/>
    </source>
</evidence>
<keyword evidence="1 3" id="KW-0479">Metal-binding</keyword>
<protein>
    <submittedName>
        <fullName evidence="6">E3 ubiquitin-protein ligase TTC3</fullName>
    </submittedName>
</protein>
<feature type="domain" description="RING-type" evidence="5">
    <location>
        <begin position="103"/>
        <end position="143"/>
    </location>
</feature>
<dbReference type="PROSITE" id="PS50089">
    <property type="entry name" value="ZF_RING_2"/>
    <property type="match status" value="1"/>
</dbReference>
<feature type="region of interest" description="Disordered" evidence="4">
    <location>
        <begin position="59"/>
        <end position="93"/>
    </location>
</feature>